<evidence type="ECO:0000313" key="6">
    <source>
        <dbReference type="EMBL" id="GIO46605.1"/>
    </source>
</evidence>
<dbReference type="PANTHER" id="PTHR43179">
    <property type="entry name" value="RHAMNOSYLTRANSFERASE WBBL"/>
    <property type="match status" value="1"/>
</dbReference>
<dbReference type="CDD" id="cd04186">
    <property type="entry name" value="GT_2_like_c"/>
    <property type="match status" value="1"/>
</dbReference>
<accession>A0A919YD46</accession>
<dbReference type="Pfam" id="PF00535">
    <property type="entry name" value="Glycos_transf_2"/>
    <property type="match status" value="1"/>
</dbReference>
<comment type="caution">
    <text evidence="6">The sequence shown here is derived from an EMBL/GenBank/DDBJ whole genome shotgun (WGS) entry which is preliminary data.</text>
</comment>
<evidence type="ECO:0000259" key="5">
    <source>
        <dbReference type="Pfam" id="PF00535"/>
    </source>
</evidence>
<keyword evidence="4" id="KW-0808">Transferase</keyword>
<dbReference type="SUPFAM" id="SSF53448">
    <property type="entry name" value="Nucleotide-diphospho-sugar transferases"/>
    <property type="match status" value="1"/>
</dbReference>
<dbReference type="GO" id="GO:0016757">
    <property type="term" value="F:glycosyltransferase activity"/>
    <property type="evidence" value="ECO:0007669"/>
    <property type="project" value="UniProtKB-KW"/>
</dbReference>
<reference evidence="6 7" key="1">
    <citation type="submission" date="2021-03" db="EMBL/GenBank/DDBJ databases">
        <title>Antimicrobial resistance genes in bacteria isolated from Japanese honey, and their potential for conferring macrolide and lincosamide resistance in the American foulbrood pathogen Paenibacillus larvae.</title>
        <authorList>
            <person name="Okamoto M."/>
            <person name="Kumagai M."/>
            <person name="Kanamori H."/>
            <person name="Takamatsu D."/>
        </authorList>
    </citation>
    <scope>NUCLEOTIDE SEQUENCE [LARGE SCALE GENOMIC DNA]</scope>
    <source>
        <strain evidence="6 7">J34TS1</strain>
    </source>
</reference>
<sequence length="460" mass="52439">MRRTKMRKPANQDYHHMESNLITDAGIRYRLGYERGYEQGVARGRETFGQPFHGTSIVIPSYNQVDYLARCIESIETHTTEPYEIIVVDNGSTDGTASYLEKRAGQLRFALLEANKGFAGGVNQGLMMAKGDTIVILNNDTLVTPGWLTHMMQCLLSDPMIGVVGPATNYISGEQQIDVPYDTVDEMWEYAAVRGKPDKSKWKVTDRLVGFCLLFRRELLKNIGYFDEGFRIGNYEDEDWMIRLRLRGLKLVIAGDSFIHHFGSVSMKKLGQEQFEEIHSQNEQYYTKKWGDPHSWVNEVRQSGLLFRNGTHIGRAGTSADFFPSHVLIRDQGEQRFLLYHGCKYPYSGLEEQEGIEPVLLSRLDIRSIPTAANEMTWEEMMRLSVNSNGQPADGQLFRSGDGTVYQWGKDMIRPFVSDFALERWNLKERIITNLPEELLQSVPRGLPVIAPPILQNPVL</sequence>
<proteinExistence type="inferred from homology"/>
<dbReference type="Proteomes" id="UP000682811">
    <property type="component" value="Unassembled WGS sequence"/>
</dbReference>
<dbReference type="RefSeq" id="WP_212977592.1">
    <property type="nucleotide sequence ID" value="NZ_AP025343.1"/>
</dbReference>
<protein>
    <recommendedName>
        <fullName evidence="5">Glycosyltransferase 2-like domain-containing protein</fullName>
    </recommendedName>
</protein>
<evidence type="ECO:0000256" key="1">
    <source>
        <dbReference type="ARBA" id="ARBA00004776"/>
    </source>
</evidence>
<dbReference type="EMBL" id="BORT01000004">
    <property type="protein sequence ID" value="GIO46605.1"/>
    <property type="molecule type" value="Genomic_DNA"/>
</dbReference>
<dbReference type="AlphaFoldDB" id="A0A919YD46"/>
<dbReference type="InterPro" id="IPR029044">
    <property type="entry name" value="Nucleotide-diphossugar_trans"/>
</dbReference>
<evidence type="ECO:0000256" key="2">
    <source>
        <dbReference type="ARBA" id="ARBA00006739"/>
    </source>
</evidence>
<feature type="domain" description="Glycosyltransferase 2-like" evidence="5">
    <location>
        <begin position="56"/>
        <end position="223"/>
    </location>
</feature>
<keyword evidence="3" id="KW-0328">Glycosyltransferase</keyword>
<comment type="similarity">
    <text evidence="2">Belongs to the glycosyltransferase 2 family.</text>
</comment>
<keyword evidence="7" id="KW-1185">Reference proteome</keyword>
<comment type="pathway">
    <text evidence="1">Cell wall biogenesis; cell wall polysaccharide biosynthesis.</text>
</comment>
<dbReference type="InterPro" id="IPR001173">
    <property type="entry name" value="Glyco_trans_2-like"/>
</dbReference>
<gene>
    <name evidence="6" type="ORF">J34TS1_13700</name>
</gene>
<evidence type="ECO:0000256" key="3">
    <source>
        <dbReference type="ARBA" id="ARBA00022676"/>
    </source>
</evidence>
<evidence type="ECO:0000256" key="4">
    <source>
        <dbReference type="ARBA" id="ARBA00022679"/>
    </source>
</evidence>
<dbReference type="Gene3D" id="3.90.550.10">
    <property type="entry name" value="Spore Coat Polysaccharide Biosynthesis Protein SpsA, Chain A"/>
    <property type="match status" value="1"/>
</dbReference>
<organism evidence="6 7">
    <name type="scientific">Paenibacillus azoreducens</name>
    <dbReference type="NCBI Taxonomy" id="116718"/>
    <lineage>
        <taxon>Bacteria</taxon>
        <taxon>Bacillati</taxon>
        <taxon>Bacillota</taxon>
        <taxon>Bacilli</taxon>
        <taxon>Bacillales</taxon>
        <taxon>Paenibacillaceae</taxon>
        <taxon>Paenibacillus</taxon>
    </lineage>
</organism>
<name>A0A919YD46_9BACL</name>
<dbReference type="PANTHER" id="PTHR43179:SF12">
    <property type="entry name" value="GALACTOFURANOSYLTRANSFERASE GLFT2"/>
    <property type="match status" value="1"/>
</dbReference>
<evidence type="ECO:0000313" key="7">
    <source>
        <dbReference type="Proteomes" id="UP000682811"/>
    </source>
</evidence>